<feature type="compositionally biased region" description="Basic residues" evidence="1">
    <location>
        <begin position="317"/>
        <end position="336"/>
    </location>
</feature>
<feature type="non-terminal residue" evidence="2">
    <location>
        <position position="475"/>
    </location>
</feature>
<organism evidence="2 3">
    <name type="scientific">Tilletia laevis</name>
    <dbReference type="NCBI Taxonomy" id="157183"/>
    <lineage>
        <taxon>Eukaryota</taxon>
        <taxon>Fungi</taxon>
        <taxon>Dikarya</taxon>
        <taxon>Basidiomycota</taxon>
        <taxon>Ustilaginomycotina</taxon>
        <taxon>Exobasidiomycetes</taxon>
        <taxon>Tilletiales</taxon>
        <taxon>Tilletiaceae</taxon>
        <taxon>Tilletia</taxon>
    </lineage>
</organism>
<comment type="caution">
    <text evidence="2">The sequence shown here is derived from an EMBL/GenBank/DDBJ whole genome shotgun (WGS) entry which is preliminary data.</text>
</comment>
<evidence type="ECO:0000313" key="3">
    <source>
        <dbReference type="Proteomes" id="UP000836404"/>
    </source>
</evidence>
<dbReference type="EMBL" id="CAJHJF010005677">
    <property type="protein sequence ID" value="CAD6951557.1"/>
    <property type="molecule type" value="Genomic_DNA"/>
</dbReference>
<gene>
    <name evidence="2" type="ORF">JKILLFL_G4389</name>
</gene>
<accession>A0A9N8M1N6</accession>
<feature type="region of interest" description="Disordered" evidence="1">
    <location>
        <begin position="1"/>
        <end position="207"/>
    </location>
</feature>
<feature type="region of interest" description="Disordered" evidence="1">
    <location>
        <begin position="423"/>
        <end position="451"/>
    </location>
</feature>
<feature type="compositionally biased region" description="Polar residues" evidence="1">
    <location>
        <begin position="16"/>
        <end position="29"/>
    </location>
</feature>
<feature type="region of interest" description="Disordered" evidence="1">
    <location>
        <begin position="273"/>
        <end position="388"/>
    </location>
</feature>
<feature type="compositionally biased region" description="Basic and acidic residues" evidence="1">
    <location>
        <begin position="441"/>
        <end position="451"/>
    </location>
</feature>
<evidence type="ECO:0000256" key="1">
    <source>
        <dbReference type="SAM" id="MobiDB-lite"/>
    </source>
</evidence>
<name>A0A9N8M1N6_9BASI</name>
<feature type="compositionally biased region" description="Basic and acidic residues" evidence="1">
    <location>
        <begin position="164"/>
        <end position="178"/>
    </location>
</feature>
<keyword evidence="3" id="KW-1185">Reference proteome</keyword>
<reference evidence="2 3" key="1">
    <citation type="submission" date="2020-10" db="EMBL/GenBank/DDBJ databases">
        <authorList>
            <person name="Sedaghatjoo S."/>
        </authorList>
    </citation>
    <scope>NUCLEOTIDE SEQUENCE [LARGE SCALE GENOMIC DNA]</scope>
    <source>
        <strain evidence="2 3">LLFL</strain>
    </source>
</reference>
<feature type="compositionally biased region" description="Acidic residues" evidence="1">
    <location>
        <begin position="366"/>
        <end position="378"/>
    </location>
</feature>
<feature type="compositionally biased region" description="Low complexity" evidence="1">
    <location>
        <begin position="73"/>
        <end position="163"/>
    </location>
</feature>
<proteinExistence type="predicted"/>
<evidence type="ECO:0000313" key="2">
    <source>
        <dbReference type="EMBL" id="CAD6951557.1"/>
    </source>
</evidence>
<dbReference type="AlphaFoldDB" id="A0A9N8M1N6"/>
<sequence length="475" mass="50721">TPEIAQISERPDPRSSRSQARPSVSTPNRPQDLVAQTDRVPQSSPSPAKCPRARRSHISHTLVLRATARLMNPDAPAQAPAQGAAAPGPAAAAPGPAAAAPAQGAAAPGPAAAAPAQGAAAPGPAAGAPAQQQVAQANADQDQQQPQDRQAPANQAPAAGPAADADRQPRREGEENNHANDPNLNDPDLNDVPEGEQHRHEGLDITPEQLAEAEVLIANRRAWIQELAPELDKKARKDLTELAHNVIFTSEHTARDAFEMSLANIQHRRQIHEALGRELNTSSDSIEPDPAPPAQKAPSPAAAHPKKRQASEEADRRAKKRQTSKGRSKKKGKSKSRPKDSSSDDESSTDSSSCSSSSQRSFSSDDSSDSEDSSDEENPNDRPLLVHTDNTAVLGAFKKGRMAAAGPDEILRRVAVHETRARLKIHLRRGQPADGGDGEDPPEKKGRAPERVHAVQTKVLKTAKPWRHLLEDWKE</sequence>
<feature type="non-terminal residue" evidence="2">
    <location>
        <position position="1"/>
    </location>
</feature>
<dbReference type="Proteomes" id="UP000836404">
    <property type="component" value="Unassembled WGS sequence"/>
</dbReference>
<protein>
    <submittedName>
        <fullName evidence="2">Uncharacterized protein</fullName>
    </submittedName>
</protein>
<feature type="compositionally biased region" description="Low complexity" evidence="1">
    <location>
        <begin position="349"/>
        <end position="365"/>
    </location>
</feature>